<protein>
    <submittedName>
        <fullName evidence="2">DegT/DnrJ/EryC1/StrS family aminotransferase</fullName>
    </submittedName>
</protein>
<keyword evidence="1" id="KW-0663">Pyridoxal phosphate</keyword>
<keyword evidence="3" id="KW-1185">Reference proteome</keyword>
<reference evidence="2 3" key="1">
    <citation type="journal article" date="2020" name="Nature">
        <title>Isolation of an archaeon at the prokaryote-eukaryote interface.</title>
        <authorList>
            <person name="Imachi H."/>
            <person name="Nobu M.K."/>
            <person name="Nakahara N."/>
            <person name="Morono Y."/>
            <person name="Ogawara M."/>
            <person name="Takaki Y."/>
            <person name="Takano Y."/>
            <person name="Uematsu K."/>
            <person name="Ikuta T."/>
            <person name="Ito M."/>
            <person name="Matsui Y."/>
            <person name="Miyazaki M."/>
            <person name="Murata K."/>
            <person name="Saito Y."/>
            <person name="Sakai S."/>
            <person name="Song C."/>
            <person name="Tasumi E."/>
            <person name="Yamanaka Y."/>
            <person name="Yamaguchi T."/>
            <person name="Kamagata Y."/>
            <person name="Tamaki H."/>
            <person name="Takai K."/>
        </authorList>
    </citation>
    <scope>NUCLEOTIDE SEQUENCE [LARGE SCALE GENOMIC DNA]</scope>
    <source>
        <strain evidence="2 3">MK-D1</strain>
    </source>
</reference>
<dbReference type="AlphaFoldDB" id="A0A5B9D9I2"/>
<dbReference type="Pfam" id="PF01041">
    <property type="entry name" value="DegT_DnrJ_EryC1"/>
    <property type="match status" value="1"/>
</dbReference>
<dbReference type="GO" id="GO:0030170">
    <property type="term" value="F:pyridoxal phosphate binding"/>
    <property type="evidence" value="ECO:0007669"/>
    <property type="project" value="TreeGrafter"/>
</dbReference>
<keyword evidence="2" id="KW-0808">Transferase</keyword>
<dbReference type="Gene3D" id="3.40.640.10">
    <property type="entry name" value="Type I PLP-dependent aspartate aminotransferase-like (Major domain)"/>
    <property type="match status" value="1"/>
</dbReference>
<dbReference type="InterPro" id="IPR000653">
    <property type="entry name" value="DegT/StrS_aminotransferase"/>
</dbReference>
<dbReference type="PANTHER" id="PTHR30244:SF34">
    <property type="entry name" value="DTDP-4-AMINO-4,6-DIDEOXYGALACTOSE TRANSAMINASE"/>
    <property type="match status" value="1"/>
</dbReference>
<dbReference type="GeneID" id="41329210"/>
<proteinExistence type="inferred from homology"/>
<comment type="similarity">
    <text evidence="1">Belongs to the DegT/DnrJ/EryC1 family.</text>
</comment>
<dbReference type="Proteomes" id="UP000321408">
    <property type="component" value="Chromosome"/>
</dbReference>
<dbReference type="KEGG" id="psyt:DSAG12_01215"/>
<accession>A0A5B9D9I2</accession>
<dbReference type="InterPro" id="IPR015421">
    <property type="entry name" value="PyrdxlP-dep_Trfase_major"/>
</dbReference>
<gene>
    <name evidence="2" type="ORF">DSAG12_01215</name>
</gene>
<evidence type="ECO:0000256" key="1">
    <source>
        <dbReference type="RuleBase" id="RU004508"/>
    </source>
</evidence>
<dbReference type="CDD" id="cd00616">
    <property type="entry name" value="AHBA_syn"/>
    <property type="match status" value="1"/>
</dbReference>
<name>A0A5B9D9I2_9ARCH</name>
<dbReference type="PIRSF" id="PIRSF000390">
    <property type="entry name" value="PLP_StrS"/>
    <property type="match status" value="1"/>
</dbReference>
<dbReference type="PANTHER" id="PTHR30244">
    <property type="entry name" value="TRANSAMINASE"/>
    <property type="match status" value="1"/>
</dbReference>
<evidence type="ECO:0000313" key="3">
    <source>
        <dbReference type="Proteomes" id="UP000321408"/>
    </source>
</evidence>
<dbReference type="SUPFAM" id="SSF53383">
    <property type="entry name" value="PLP-dependent transferases"/>
    <property type="match status" value="1"/>
</dbReference>
<sequence length="381" mass="42774">MSKIPVVDVNIGQKEIEEVIKVVKSKFLIEGENTHQFEAKFAKFTGAKHAITVVNGTSALHLALTALGIGPGDEVITTPFTFIASSNAITFNGAIPIFVDIDILTYNIDPEKIREAITDKTKAIMPVHIFGNPSNMKEIMEIANEHNLYVIEDCAQAHDARISGKHLGTFGTLGVFSFYGTKNLVGGEGGAIISNDEGLYERIKSLKNHGRNPKGGYNHYQIGYNYRITDVIAAIMNVQMDRAHEILDRRHRNGDLYRKLLNDQNGLKIQKILPNHSHSDYIFAPVITKKEITPQKVISYLKEKNIASRTIYSILSYQQPCYLNILDWIFAKTVKYPDYSKVSCPNAEYVSTHHFELPMVSTLSDENIYYIVDSLKSFLSE</sequence>
<evidence type="ECO:0000313" key="2">
    <source>
        <dbReference type="EMBL" id="QEE15390.1"/>
    </source>
</evidence>
<keyword evidence="2" id="KW-0032">Aminotransferase</keyword>
<dbReference type="InterPro" id="IPR015424">
    <property type="entry name" value="PyrdxlP-dep_Trfase"/>
</dbReference>
<dbReference type="EMBL" id="CP042905">
    <property type="protein sequence ID" value="QEE15390.1"/>
    <property type="molecule type" value="Genomic_DNA"/>
</dbReference>
<dbReference type="GO" id="GO:0000271">
    <property type="term" value="P:polysaccharide biosynthetic process"/>
    <property type="evidence" value="ECO:0007669"/>
    <property type="project" value="TreeGrafter"/>
</dbReference>
<dbReference type="RefSeq" id="WP_147662301.1">
    <property type="nucleotide sequence ID" value="NZ_CP042905.2"/>
</dbReference>
<dbReference type="OrthoDB" id="10355at2157"/>
<dbReference type="InterPro" id="IPR015422">
    <property type="entry name" value="PyrdxlP-dep_Trfase_small"/>
</dbReference>
<reference evidence="2 3" key="2">
    <citation type="journal article" date="2024" name="Int. J. Syst. Evol. Microbiol.">
        <title>Promethearchaeum syntrophicum gen. nov., sp. nov., an anaerobic, obligately syntrophic archaeon, the first isolate of the lineage 'Asgard' archaea, and proposal of the new archaeal phylum Promethearchaeota phyl. nov. and kingdom Promethearchaeati regn. nov.</title>
        <authorList>
            <person name="Imachi H."/>
            <person name="Nobu M.K."/>
            <person name="Kato S."/>
            <person name="Takaki Y."/>
            <person name="Miyazaki M."/>
            <person name="Miyata M."/>
            <person name="Ogawara M."/>
            <person name="Saito Y."/>
            <person name="Sakai S."/>
            <person name="Tahara Y.O."/>
            <person name="Takano Y."/>
            <person name="Tasumi E."/>
            <person name="Uematsu K."/>
            <person name="Yoshimura T."/>
            <person name="Itoh T."/>
            <person name="Ohkuma M."/>
            <person name="Takai K."/>
        </authorList>
    </citation>
    <scope>NUCLEOTIDE SEQUENCE [LARGE SCALE GENOMIC DNA]</scope>
    <source>
        <strain evidence="2 3">MK-D1</strain>
    </source>
</reference>
<dbReference type="GO" id="GO:0004069">
    <property type="term" value="F:L-aspartate:2-oxoglutarate aminotransferase activity"/>
    <property type="evidence" value="ECO:0007669"/>
    <property type="project" value="UniProtKB-EC"/>
</dbReference>
<organism evidence="2 3">
    <name type="scientific">Promethearchaeum syntrophicum</name>
    <dbReference type="NCBI Taxonomy" id="2594042"/>
    <lineage>
        <taxon>Archaea</taxon>
        <taxon>Promethearchaeati</taxon>
        <taxon>Promethearchaeota</taxon>
        <taxon>Promethearchaeia</taxon>
        <taxon>Promethearchaeales</taxon>
        <taxon>Promethearchaeaceae</taxon>
        <taxon>Promethearchaeum</taxon>
    </lineage>
</organism>
<dbReference type="Gene3D" id="3.90.1150.10">
    <property type="entry name" value="Aspartate Aminotransferase, domain 1"/>
    <property type="match status" value="1"/>
</dbReference>